<keyword evidence="3" id="KW-1185">Reference proteome</keyword>
<dbReference type="Pfam" id="PF02645">
    <property type="entry name" value="DegV"/>
    <property type="match status" value="1"/>
</dbReference>
<dbReference type="Gene3D" id="3.40.50.10170">
    <property type="match status" value="1"/>
</dbReference>
<evidence type="ECO:0000313" key="3">
    <source>
        <dbReference type="Proteomes" id="UP000237752"/>
    </source>
</evidence>
<dbReference type="Proteomes" id="UP000237752">
    <property type="component" value="Unassembled WGS sequence"/>
</dbReference>
<proteinExistence type="predicted"/>
<dbReference type="PANTHER" id="PTHR33434">
    <property type="entry name" value="DEGV DOMAIN-CONTAINING PROTEIN DR_1986-RELATED"/>
    <property type="match status" value="1"/>
</dbReference>
<accession>A0A2T0ZVK3</accession>
<dbReference type="RefSeq" id="WP_106350234.1">
    <property type="nucleotide sequence ID" value="NZ_PVUE01000017.1"/>
</dbReference>
<name>A0A2T0ZVK3_9ACTN</name>
<dbReference type="NCBIfam" id="TIGR00762">
    <property type="entry name" value="DegV"/>
    <property type="match status" value="1"/>
</dbReference>
<dbReference type="InterPro" id="IPR050270">
    <property type="entry name" value="DegV_domain_contain"/>
</dbReference>
<keyword evidence="1" id="KW-0446">Lipid-binding</keyword>
<dbReference type="AlphaFoldDB" id="A0A2T0ZVK3"/>
<dbReference type="GO" id="GO:0008289">
    <property type="term" value="F:lipid binding"/>
    <property type="evidence" value="ECO:0007669"/>
    <property type="project" value="UniProtKB-KW"/>
</dbReference>
<dbReference type="Gene3D" id="3.30.1180.10">
    <property type="match status" value="1"/>
</dbReference>
<dbReference type="OrthoDB" id="9760324at2"/>
<reference evidence="2 3" key="1">
    <citation type="submission" date="2018-03" db="EMBL/GenBank/DDBJ databases">
        <title>Genomic Encyclopedia of Archaeal and Bacterial Type Strains, Phase II (KMG-II): from individual species to whole genera.</title>
        <authorList>
            <person name="Goeker M."/>
        </authorList>
    </citation>
    <scope>NUCLEOTIDE SEQUENCE [LARGE SCALE GENOMIC DNA]</scope>
    <source>
        <strain evidence="2 3">DSM 100065</strain>
    </source>
</reference>
<dbReference type="InterPro" id="IPR003797">
    <property type="entry name" value="DegV"/>
</dbReference>
<comment type="caution">
    <text evidence="2">The sequence shown here is derived from an EMBL/GenBank/DDBJ whole genome shotgun (WGS) entry which is preliminary data.</text>
</comment>
<evidence type="ECO:0000313" key="2">
    <source>
        <dbReference type="EMBL" id="PRZ40381.1"/>
    </source>
</evidence>
<gene>
    <name evidence="2" type="ORF">CLV47_11716</name>
</gene>
<dbReference type="EMBL" id="PVUE01000017">
    <property type="protein sequence ID" value="PRZ40381.1"/>
    <property type="molecule type" value="Genomic_DNA"/>
</dbReference>
<dbReference type="InterPro" id="IPR043168">
    <property type="entry name" value="DegV_C"/>
</dbReference>
<dbReference type="PROSITE" id="PS51482">
    <property type="entry name" value="DEGV"/>
    <property type="match status" value="1"/>
</dbReference>
<dbReference type="SUPFAM" id="SSF82549">
    <property type="entry name" value="DAK1/DegV-like"/>
    <property type="match status" value="1"/>
</dbReference>
<sequence>MTNGTAVVTDSTSYIPQALLAEHPVSIVPLHVVLGDRSGQEGGEITPQDVATALRDKSIAVSTSRPTPEDFLSVYYRLLDEGASDIVSVHISSELSGTFDSARTAAAECNEKRPQGRVHVVDSRITCMAMGQAALAAKRAAEAGIEADEIVRLVNWIAEESTNLFYVDTLEYLRRGGRIGAAQALLGTALAVKPLLHLSEGRIMPLEKVRTSSRAIARLKALALVDAAKRDNQVQIAVQHLAAADRAESLAADLAKALPADTSIVVGEVGAVVGAHVGPGLLGIALTPLTDALPPAPQRHL</sequence>
<protein>
    <submittedName>
        <fullName evidence="2">DegV family protein with EDD domain</fullName>
    </submittedName>
</protein>
<evidence type="ECO:0000256" key="1">
    <source>
        <dbReference type="ARBA" id="ARBA00023121"/>
    </source>
</evidence>
<dbReference type="PANTHER" id="PTHR33434:SF2">
    <property type="entry name" value="FATTY ACID-BINDING PROTEIN TM_1468"/>
    <property type="match status" value="1"/>
</dbReference>
<organism evidence="2 3">
    <name type="scientific">Antricoccus suffuscus</name>
    <dbReference type="NCBI Taxonomy" id="1629062"/>
    <lineage>
        <taxon>Bacteria</taxon>
        <taxon>Bacillati</taxon>
        <taxon>Actinomycetota</taxon>
        <taxon>Actinomycetes</taxon>
        <taxon>Geodermatophilales</taxon>
        <taxon>Antricoccaceae</taxon>
        <taxon>Antricoccus</taxon>
    </lineage>
</organism>